<organism evidence="2 3">
    <name type="scientific">Cereibacter ovatus</name>
    <dbReference type="NCBI Taxonomy" id="439529"/>
    <lineage>
        <taxon>Bacteria</taxon>
        <taxon>Pseudomonadati</taxon>
        <taxon>Pseudomonadota</taxon>
        <taxon>Alphaproteobacteria</taxon>
        <taxon>Rhodobacterales</taxon>
        <taxon>Paracoccaceae</taxon>
        <taxon>Cereibacter</taxon>
    </lineage>
</organism>
<reference evidence="3" key="1">
    <citation type="submission" date="2017-08" db="EMBL/GenBank/DDBJ databases">
        <authorList>
            <person name="Varghese N."/>
            <person name="Submissions S."/>
        </authorList>
    </citation>
    <scope>NUCLEOTIDE SEQUENCE [LARGE SCALE GENOMIC DNA]</scope>
    <source>
        <strain evidence="3">JA234</strain>
    </source>
</reference>
<dbReference type="NCBIfam" id="TIGR02218">
    <property type="entry name" value="phg_TIGR02218"/>
    <property type="match status" value="1"/>
</dbReference>
<dbReference type="RefSeq" id="WP_097029511.1">
    <property type="nucleotide sequence ID" value="NZ_OAOQ01000003.1"/>
</dbReference>
<accession>A0A285CNQ7</accession>
<dbReference type="Proteomes" id="UP000219467">
    <property type="component" value="Unassembled WGS sequence"/>
</dbReference>
<sequence length="294" mass="31660">MGAAEFHAHLKTGATTVCRCWAVSRRDGRVFGFTDHDLDLEFGGISFRARTGLSASALQQTTGLAVDNAEAVGALSDAAVTEEDLVAGRFDGAAVEAWLVNWVRVEDRILQFRGSLGEISHAGGSFRAELRGLTEALNQPQGRVFQRDCQAALGDRKCGFDVMREGYSAEAPVDEVEGGQTFRFAAFGDFAEGWFDHGRLVVLSGAAVGLVGVVKSDRLSAGVRILDLWQALGPGIRTGDLVRFEAGCDRRLDTCRVKFCNIKNFRGFPHVPGEDWLGAYPTSATRNDGGSLAK</sequence>
<dbReference type="OrthoDB" id="1633386at2"/>
<dbReference type="Pfam" id="PF09356">
    <property type="entry name" value="Phage_BR0599"/>
    <property type="match status" value="1"/>
</dbReference>
<dbReference type="Pfam" id="PF09931">
    <property type="entry name" value="Phage_phiJL001_Gp84_N"/>
    <property type="match status" value="1"/>
</dbReference>
<dbReference type="InterPro" id="IPR018964">
    <property type="entry name" value="Phage_phiJL001_Gp84_C"/>
</dbReference>
<keyword evidence="3" id="KW-1185">Reference proteome</keyword>
<dbReference type="EMBL" id="OAOQ01000003">
    <property type="protein sequence ID" value="SNX69045.1"/>
    <property type="molecule type" value="Genomic_DNA"/>
</dbReference>
<name>A0A285CNQ7_9RHOB</name>
<proteinExistence type="predicted"/>
<evidence type="ECO:0000259" key="1">
    <source>
        <dbReference type="Pfam" id="PF09356"/>
    </source>
</evidence>
<protein>
    <submittedName>
        <fullName evidence="2">Uncharacterized phage protein (TIGR02218 family)</fullName>
    </submittedName>
</protein>
<evidence type="ECO:0000313" key="2">
    <source>
        <dbReference type="EMBL" id="SNX69045.1"/>
    </source>
</evidence>
<evidence type="ECO:0000313" key="3">
    <source>
        <dbReference type="Proteomes" id="UP000219467"/>
    </source>
</evidence>
<gene>
    <name evidence="2" type="ORF">SAMN05878503_10330</name>
</gene>
<dbReference type="AlphaFoldDB" id="A0A285CNQ7"/>
<dbReference type="InterPro" id="IPR011928">
    <property type="entry name" value="Phage_phiJL001_Gp84"/>
</dbReference>
<feature type="domain" description="Bacteriophage phiJL001 Gp84 C-terminal" evidence="1">
    <location>
        <begin position="193"/>
        <end position="275"/>
    </location>
</feature>